<keyword evidence="7 14" id="KW-1133">Transmembrane helix</keyword>
<feature type="domain" description="Cadherin" evidence="15">
    <location>
        <begin position="138"/>
        <end position="249"/>
    </location>
</feature>
<gene>
    <name evidence="17" type="primary">cdhr1a</name>
</gene>
<reference evidence="17" key="1">
    <citation type="submission" date="2025-08" db="UniProtKB">
        <authorList>
            <consortium name="RefSeq"/>
        </authorList>
    </citation>
    <scope>IDENTIFICATION</scope>
    <source>
        <tissue evidence="17">Muscle</tissue>
    </source>
</reference>
<keyword evidence="9" id="KW-0675">Receptor</keyword>
<evidence type="ECO:0000256" key="12">
    <source>
        <dbReference type="PROSITE-ProRule" id="PRU00043"/>
    </source>
</evidence>
<dbReference type="PANTHER" id="PTHR24026">
    <property type="entry name" value="FAT ATYPICAL CADHERIN-RELATED"/>
    <property type="match status" value="1"/>
</dbReference>
<evidence type="ECO:0000256" key="1">
    <source>
        <dbReference type="ARBA" id="ARBA00004167"/>
    </source>
</evidence>
<feature type="compositionally biased region" description="Basic and acidic residues" evidence="13">
    <location>
        <begin position="757"/>
        <end position="768"/>
    </location>
</feature>
<dbReference type="PROSITE" id="PS00232">
    <property type="entry name" value="CADHERIN_1"/>
    <property type="match status" value="2"/>
</dbReference>
<evidence type="ECO:0000256" key="10">
    <source>
        <dbReference type="ARBA" id="ARBA00044253"/>
    </source>
</evidence>
<evidence type="ECO:0000256" key="8">
    <source>
        <dbReference type="ARBA" id="ARBA00023136"/>
    </source>
</evidence>
<dbReference type="Gene3D" id="2.60.40.60">
    <property type="entry name" value="Cadherins"/>
    <property type="match status" value="6"/>
</dbReference>
<protein>
    <recommendedName>
        <fullName evidence="10">Photoreceptor cadherin</fullName>
    </recommendedName>
    <alternativeName>
        <fullName evidence="11">Protocadherin-21</fullName>
    </alternativeName>
</protein>
<evidence type="ECO:0000256" key="9">
    <source>
        <dbReference type="ARBA" id="ARBA00023170"/>
    </source>
</evidence>
<proteinExistence type="predicted"/>
<feature type="domain" description="Cadherin" evidence="15">
    <location>
        <begin position="476"/>
        <end position="579"/>
    </location>
</feature>
<keyword evidence="16" id="KW-1185">Reference proteome</keyword>
<dbReference type="PROSITE" id="PS50268">
    <property type="entry name" value="CADHERIN_2"/>
    <property type="match status" value="6"/>
</dbReference>
<sequence>MNEKQRGGMDVLQKNRHKGVPQADFAPFFYDNGPYNYNGNMALFSLSEDTAVGTQIYCLNGSDPEGQEVRYGLSFDPGSREYFRVNSKTGNITLAEKLDREKQDSIDVLVSITDGQSKVVERVTVFVMDANDEKPEFQNLPAIIEVLETTESGSSIYKVEAVDKDTGSGGSVNYFLQNAQSSLFAMDRNSGVLRIKSGETLDYEKTKTHFVTVVAKDGGGNFNGKEQFMSSSATLTINVVDAQDTPPAFIGTPYFGYIYEISVPGSEIFTVVAKDGDVGSPNPIQYSFDSGDDGVFSINKTSGCITLLTDPMYLKREIFNIKVKASEVSPEGRLLDSGATMLVIRVVDLNNNPPTFYGENGTQNMFQLTMYEHPPEGEILRGLKITVNDSDQGANAKFNLKLIGPGRMLRVVPQTVLNEAQVTILVEDSAAMDFEKHHFITYKLLAVEIDTPERFSATADIVIHLLDTNDNAPKFSSEYYIARIPENSPGGSNVVSVTAIDPDSGPWGDVKYSIYGSGAELFSIQPASGIIYTQPWASLDAEVRSKYNFYVKAEDAEGKYSLAEIFVTVLDLNDHPPAFNNNFLEKTMVIGAPVKIEAVDQDAEIPNNVIEYAIMKAEPDNNIFDIDADTGEIMLKSYIKSMAIIQNITKQTDCTWSLVVQARDRGKPSFSTTAVIKIDITEATQLSGGPLGSILQSRNNPFQILGLLASAISLMVVVTVIISTATFMRNKKSNRIQPNRRVRRRKENPWNLNNPLKKAENPAKKFRVEEEEEEEPASEPEPEVIVENVNYNNNVTNVVRHWPSPPRAPPRDPPRAPPPPPPYIQGERQWSVPTVSATVAIKPKKKSAMKRQDTVNLALVSELKMRLEQKKMLKQ</sequence>
<evidence type="ECO:0000259" key="15">
    <source>
        <dbReference type="PROSITE" id="PS50268"/>
    </source>
</evidence>
<accession>A0A6I9MVT6</accession>
<feature type="compositionally biased region" description="Basic residues" evidence="13">
    <location>
        <begin position="733"/>
        <end position="746"/>
    </location>
</feature>
<dbReference type="InterPro" id="IPR020894">
    <property type="entry name" value="Cadherin_CS"/>
</dbReference>
<comment type="subcellular location">
    <subcellularLocation>
        <location evidence="1">Membrane</location>
        <topology evidence="1">Single-pass membrane protein</topology>
    </subcellularLocation>
</comment>
<dbReference type="SMART" id="SM00112">
    <property type="entry name" value="CA"/>
    <property type="match status" value="6"/>
</dbReference>
<keyword evidence="2 14" id="KW-0812">Transmembrane</keyword>
<feature type="domain" description="Cadherin" evidence="15">
    <location>
        <begin position="587"/>
        <end position="692"/>
    </location>
</feature>
<keyword evidence="5 12" id="KW-0106">Calcium</keyword>
<evidence type="ECO:0000256" key="5">
    <source>
        <dbReference type="ARBA" id="ARBA00022837"/>
    </source>
</evidence>
<feature type="region of interest" description="Disordered" evidence="13">
    <location>
        <begin position="799"/>
        <end position="828"/>
    </location>
</feature>
<dbReference type="InterPro" id="IPR002126">
    <property type="entry name" value="Cadherin-like_dom"/>
</dbReference>
<evidence type="ECO:0000256" key="3">
    <source>
        <dbReference type="ARBA" id="ARBA00022729"/>
    </source>
</evidence>
<dbReference type="Pfam" id="PF00028">
    <property type="entry name" value="Cadherin"/>
    <property type="match status" value="4"/>
</dbReference>
<dbReference type="FunFam" id="2.60.40.60:FF:000124">
    <property type="entry name" value="Cadherin-related family member 1"/>
    <property type="match status" value="1"/>
</dbReference>
<dbReference type="Proteomes" id="UP000504611">
    <property type="component" value="Unplaced"/>
</dbReference>
<dbReference type="OrthoDB" id="6510378at2759"/>
<dbReference type="FunFam" id="2.60.40.60:FF:000122">
    <property type="entry name" value="Cadherin-related family member 1"/>
    <property type="match status" value="1"/>
</dbReference>
<keyword evidence="4" id="KW-0677">Repeat</keyword>
<evidence type="ECO:0000256" key="6">
    <source>
        <dbReference type="ARBA" id="ARBA00022889"/>
    </source>
</evidence>
<dbReference type="FunFam" id="2.60.40.60:FF:000111">
    <property type="entry name" value="Cadherin-related family member 1"/>
    <property type="match status" value="1"/>
</dbReference>
<feature type="domain" description="Cadherin" evidence="15">
    <location>
        <begin position="362"/>
        <end position="475"/>
    </location>
</feature>
<dbReference type="GO" id="GO:0005886">
    <property type="term" value="C:plasma membrane"/>
    <property type="evidence" value="ECO:0007669"/>
    <property type="project" value="InterPro"/>
</dbReference>
<dbReference type="FunFam" id="2.60.40.60:FF:000113">
    <property type="entry name" value="Cadherin-related family member 1"/>
    <property type="match status" value="1"/>
</dbReference>
<feature type="compositionally biased region" description="Acidic residues" evidence="13">
    <location>
        <begin position="769"/>
        <end position="783"/>
    </location>
</feature>
<evidence type="ECO:0000256" key="4">
    <source>
        <dbReference type="ARBA" id="ARBA00022737"/>
    </source>
</evidence>
<keyword evidence="3" id="KW-0732">Signal</keyword>
<dbReference type="GO" id="GO:0005509">
    <property type="term" value="F:calcium ion binding"/>
    <property type="evidence" value="ECO:0007669"/>
    <property type="project" value="UniProtKB-UniRule"/>
</dbReference>
<dbReference type="GO" id="GO:0007156">
    <property type="term" value="P:homophilic cell adhesion via plasma membrane adhesion molecules"/>
    <property type="evidence" value="ECO:0007669"/>
    <property type="project" value="InterPro"/>
</dbReference>
<dbReference type="AlphaFoldDB" id="A0A6I9MVT6"/>
<dbReference type="GO" id="GO:0009653">
    <property type="term" value="P:anatomical structure morphogenesis"/>
    <property type="evidence" value="ECO:0007669"/>
    <property type="project" value="UniProtKB-ARBA"/>
</dbReference>
<feature type="transmembrane region" description="Helical" evidence="14">
    <location>
        <begin position="704"/>
        <end position="727"/>
    </location>
</feature>
<dbReference type="PANTHER" id="PTHR24026:SF121">
    <property type="entry name" value="CADHERIN RELATED FAMILY MEMBER 1"/>
    <property type="match status" value="1"/>
</dbReference>
<dbReference type="InterPro" id="IPR015919">
    <property type="entry name" value="Cadherin-like_sf"/>
</dbReference>
<keyword evidence="8 14" id="KW-0472">Membrane</keyword>
<dbReference type="KEGG" id="ncc:104942460"/>
<feature type="region of interest" description="Disordered" evidence="13">
    <location>
        <begin position="733"/>
        <end position="783"/>
    </location>
</feature>
<evidence type="ECO:0000256" key="7">
    <source>
        <dbReference type="ARBA" id="ARBA00022989"/>
    </source>
</evidence>
<feature type="domain" description="Cadherin" evidence="15">
    <location>
        <begin position="250"/>
        <end position="356"/>
    </location>
</feature>
<evidence type="ECO:0000256" key="13">
    <source>
        <dbReference type="SAM" id="MobiDB-lite"/>
    </source>
</evidence>
<dbReference type="RefSeq" id="XP_010765986.1">
    <property type="nucleotide sequence ID" value="XM_010767684.1"/>
</dbReference>
<keyword evidence="6" id="KW-0130">Cell adhesion</keyword>
<dbReference type="SUPFAM" id="SSF49313">
    <property type="entry name" value="Cadherin-like"/>
    <property type="match status" value="6"/>
</dbReference>
<name>A0A6I9MVT6_9TELE</name>
<evidence type="ECO:0000256" key="14">
    <source>
        <dbReference type="SAM" id="Phobius"/>
    </source>
</evidence>
<evidence type="ECO:0000256" key="2">
    <source>
        <dbReference type="ARBA" id="ARBA00022692"/>
    </source>
</evidence>
<dbReference type="PRINTS" id="PR00205">
    <property type="entry name" value="CADHERIN"/>
</dbReference>
<feature type="domain" description="Cadherin" evidence="15">
    <location>
        <begin position="44"/>
        <end position="137"/>
    </location>
</feature>
<evidence type="ECO:0000313" key="16">
    <source>
        <dbReference type="Proteomes" id="UP000504611"/>
    </source>
</evidence>
<evidence type="ECO:0000313" key="17">
    <source>
        <dbReference type="RefSeq" id="XP_010765986.1"/>
    </source>
</evidence>
<dbReference type="FunFam" id="2.60.40.60:FF:000126">
    <property type="entry name" value="Cadherin-related family member 1"/>
    <property type="match status" value="1"/>
</dbReference>
<dbReference type="CDD" id="cd11304">
    <property type="entry name" value="Cadherin_repeat"/>
    <property type="match status" value="4"/>
</dbReference>
<dbReference type="CTD" id="449008"/>
<organism evidence="16 17">
    <name type="scientific">Notothenia coriiceps</name>
    <name type="common">black rockcod</name>
    <dbReference type="NCBI Taxonomy" id="8208"/>
    <lineage>
        <taxon>Eukaryota</taxon>
        <taxon>Metazoa</taxon>
        <taxon>Chordata</taxon>
        <taxon>Craniata</taxon>
        <taxon>Vertebrata</taxon>
        <taxon>Euteleostomi</taxon>
        <taxon>Actinopterygii</taxon>
        <taxon>Neopterygii</taxon>
        <taxon>Teleostei</taxon>
        <taxon>Neoteleostei</taxon>
        <taxon>Acanthomorphata</taxon>
        <taxon>Eupercaria</taxon>
        <taxon>Perciformes</taxon>
        <taxon>Notothenioidei</taxon>
        <taxon>Nototheniidae</taxon>
        <taxon>Notothenia</taxon>
    </lineage>
</organism>
<evidence type="ECO:0000256" key="11">
    <source>
        <dbReference type="ARBA" id="ARBA00044335"/>
    </source>
</evidence>